<gene>
    <name evidence="13" type="ORF">AVDCRST_MAG01-01-2904</name>
</gene>
<dbReference type="GO" id="GO:0006811">
    <property type="term" value="P:monoatomic ion transport"/>
    <property type="evidence" value="ECO:0007669"/>
    <property type="project" value="UniProtKB-KW"/>
</dbReference>
<feature type="transmembrane region" description="Helical" evidence="12">
    <location>
        <begin position="326"/>
        <end position="355"/>
    </location>
</feature>
<dbReference type="GO" id="GO:0015293">
    <property type="term" value="F:symporter activity"/>
    <property type="evidence" value="ECO:0007669"/>
    <property type="project" value="UniProtKB-KW"/>
</dbReference>
<feature type="transmembrane region" description="Helical" evidence="12">
    <location>
        <begin position="6"/>
        <end position="26"/>
    </location>
</feature>
<comment type="subcellular location">
    <subcellularLocation>
        <location evidence="1">Cell membrane</location>
        <topology evidence="1">Multi-pass membrane protein</topology>
    </subcellularLocation>
</comment>
<keyword evidence="4" id="KW-1003">Cell membrane</keyword>
<evidence type="ECO:0000256" key="9">
    <source>
        <dbReference type="ARBA" id="ARBA00023065"/>
    </source>
</evidence>
<feature type="transmembrane region" description="Helical" evidence="12">
    <location>
        <begin position="480"/>
        <end position="499"/>
    </location>
</feature>
<dbReference type="GO" id="GO:0015123">
    <property type="term" value="F:acetate transmembrane transporter activity"/>
    <property type="evidence" value="ECO:0007669"/>
    <property type="project" value="TreeGrafter"/>
</dbReference>
<dbReference type="GO" id="GO:0006847">
    <property type="term" value="P:plasma membrane acetate transport"/>
    <property type="evidence" value="ECO:0007669"/>
    <property type="project" value="TreeGrafter"/>
</dbReference>
<keyword evidence="9" id="KW-0406">Ion transport</keyword>
<dbReference type="CDD" id="cd11480">
    <property type="entry name" value="SLC5sbd_u4"/>
    <property type="match status" value="1"/>
</dbReference>
<feature type="transmembrane region" description="Helical" evidence="12">
    <location>
        <begin position="142"/>
        <end position="169"/>
    </location>
</feature>
<dbReference type="NCBIfam" id="TIGR00813">
    <property type="entry name" value="sss"/>
    <property type="match status" value="1"/>
</dbReference>
<evidence type="ECO:0000256" key="12">
    <source>
        <dbReference type="SAM" id="Phobius"/>
    </source>
</evidence>
<keyword evidence="10 12" id="KW-0472">Membrane</keyword>
<dbReference type="Pfam" id="PF00474">
    <property type="entry name" value="SSF"/>
    <property type="match status" value="1"/>
</dbReference>
<dbReference type="InterPro" id="IPR018212">
    <property type="entry name" value="Na/solute_symporter_CS"/>
</dbReference>
<evidence type="ECO:0000256" key="10">
    <source>
        <dbReference type="ARBA" id="ARBA00023136"/>
    </source>
</evidence>
<evidence type="ECO:0000256" key="11">
    <source>
        <dbReference type="RuleBase" id="RU362091"/>
    </source>
</evidence>
<proteinExistence type="inferred from homology"/>
<feature type="transmembrane region" description="Helical" evidence="12">
    <location>
        <begin position="181"/>
        <end position="204"/>
    </location>
</feature>
<feature type="transmembrane region" description="Helical" evidence="12">
    <location>
        <begin position="401"/>
        <end position="425"/>
    </location>
</feature>
<evidence type="ECO:0000256" key="3">
    <source>
        <dbReference type="ARBA" id="ARBA00022448"/>
    </source>
</evidence>
<feature type="transmembrane region" description="Helical" evidence="12">
    <location>
        <begin position="241"/>
        <end position="262"/>
    </location>
</feature>
<dbReference type="GO" id="GO:0005886">
    <property type="term" value="C:plasma membrane"/>
    <property type="evidence" value="ECO:0007669"/>
    <property type="project" value="UniProtKB-SubCell"/>
</dbReference>
<evidence type="ECO:0000256" key="6">
    <source>
        <dbReference type="ARBA" id="ARBA00022847"/>
    </source>
</evidence>
<reference evidence="13" key="1">
    <citation type="submission" date="2020-02" db="EMBL/GenBank/DDBJ databases">
        <authorList>
            <person name="Meier V. D."/>
        </authorList>
    </citation>
    <scope>NUCLEOTIDE SEQUENCE</scope>
    <source>
        <strain evidence="13">AVDCRST_MAG01</strain>
    </source>
</reference>
<dbReference type="PROSITE" id="PS50283">
    <property type="entry name" value="NA_SOLUT_SYMP_3"/>
    <property type="match status" value="1"/>
</dbReference>
<feature type="transmembrane region" description="Helical" evidence="12">
    <location>
        <begin position="432"/>
        <end position="450"/>
    </location>
</feature>
<keyword evidence="7 12" id="KW-1133">Transmembrane helix</keyword>
<comment type="similarity">
    <text evidence="2 11">Belongs to the sodium:solute symporter (SSF) (TC 2.A.21) family.</text>
</comment>
<sequence length="544" mass="57176">MSDQVIAIVFFIAIIALTLGITAWASRQNTGTDSHYVAGGQIKGWQNGLAISGDYLSAASFLGIAGAIALGGFSGFYLSIGFLVAYLVVLLLVAEPLRNMGKYTLADMLASRFNTSSVRSVAALSTIAISMFYMIAQLNGSGALIGLLLGFPYWLSVIVIGILMTVYIVIGGMVATTWIQIIKAVLLIAGTVTLSILVLARYGFNPLTLFSAVENEIGREALFPPAPTPGIEGLWLSLDVISLNIALVLGTAGLPHILIRFLTVPDAKTARSSIVVATWIIGLFYLLTPILGYGAALIVGQDEISEANAAGNLAAPQLAEALGGPIFFAFISAVAFATIVAVVAGLVVAASSAFAHDFYTNVIRGGEATQEEQFRAARYAAIGISVAAILLALPAESFNVAFLVALAFAVAASANVPVILLTIFWKRFNTTGAVTGMLVGLISAVVLVMISPNVLTGPNPEPPATPIIPIDALFPLKSPALISVPLGFLGCYLGTIFGGRGAEREREQGLQVSYDEIRVRANTGFSNIEEEIRETTPETEQRTS</sequence>
<evidence type="ECO:0000256" key="4">
    <source>
        <dbReference type="ARBA" id="ARBA00022475"/>
    </source>
</evidence>
<protein>
    <submittedName>
        <fullName evidence="13">Cation/acetate symporter</fullName>
    </submittedName>
</protein>
<feature type="transmembrane region" description="Helical" evidence="12">
    <location>
        <begin position="274"/>
        <end position="299"/>
    </location>
</feature>
<name>A0A6J4Q867_9ACTN</name>
<keyword evidence="5 12" id="KW-0812">Transmembrane</keyword>
<dbReference type="InterPro" id="IPR050277">
    <property type="entry name" value="Sodium:Solute_Symporter"/>
</dbReference>
<evidence type="ECO:0000256" key="5">
    <source>
        <dbReference type="ARBA" id="ARBA00022692"/>
    </source>
</evidence>
<evidence type="ECO:0000256" key="1">
    <source>
        <dbReference type="ARBA" id="ARBA00004651"/>
    </source>
</evidence>
<feature type="transmembrane region" description="Helical" evidence="12">
    <location>
        <begin position="76"/>
        <end position="97"/>
    </location>
</feature>
<dbReference type="InterPro" id="IPR001734">
    <property type="entry name" value="Na/solute_symporter"/>
</dbReference>
<organism evidence="13">
    <name type="scientific">uncultured Rubrobacteraceae bacterium</name>
    <dbReference type="NCBI Taxonomy" id="349277"/>
    <lineage>
        <taxon>Bacteria</taxon>
        <taxon>Bacillati</taxon>
        <taxon>Actinomycetota</taxon>
        <taxon>Rubrobacteria</taxon>
        <taxon>Rubrobacterales</taxon>
        <taxon>Rubrobacteraceae</taxon>
        <taxon>environmental samples</taxon>
    </lineage>
</organism>
<dbReference type="Gene3D" id="1.20.1730.10">
    <property type="entry name" value="Sodium/glucose cotransporter"/>
    <property type="match status" value="1"/>
</dbReference>
<keyword evidence="3" id="KW-0813">Transport</keyword>
<dbReference type="PROSITE" id="PS00457">
    <property type="entry name" value="NA_SOLUT_SYMP_2"/>
    <property type="match status" value="1"/>
</dbReference>
<dbReference type="PANTHER" id="PTHR48086">
    <property type="entry name" value="SODIUM/PROLINE SYMPORTER-RELATED"/>
    <property type="match status" value="1"/>
</dbReference>
<dbReference type="AlphaFoldDB" id="A0A6J4Q867"/>
<dbReference type="InterPro" id="IPR038377">
    <property type="entry name" value="Na/Glc_symporter_sf"/>
</dbReference>
<evidence type="ECO:0000313" key="13">
    <source>
        <dbReference type="EMBL" id="CAA9430647.1"/>
    </source>
</evidence>
<evidence type="ECO:0000256" key="2">
    <source>
        <dbReference type="ARBA" id="ARBA00006434"/>
    </source>
</evidence>
<keyword evidence="6" id="KW-0769">Symport</keyword>
<accession>A0A6J4Q867</accession>
<feature type="transmembrane region" description="Helical" evidence="12">
    <location>
        <begin position="376"/>
        <end position="395"/>
    </location>
</feature>
<feature type="transmembrane region" description="Helical" evidence="12">
    <location>
        <begin position="118"/>
        <end position="136"/>
    </location>
</feature>
<evidence type="ECO:0000256" key="8">
    <source>
        <dbReference type="ARBA" id="ARBA00023053"/>
    </source>
</evidence>
<feature type="transmembrane region" description="Helical" evidence="12">
    <location>
        <begin position="47"/>
        <end position="70"/>
    </location>
</feature>
<dbReference type="EMBL" id="CADCUW010000385">
    <property type="protein sequence ID" value="CAA9430647.1"/>
    <property type="molecule type" value="Genomic_DNA"/>
</dbReference>
<dbReference type="PANTHER" id="PTHR48086:SF6">
    <property type="entry name" value="CATION_ACETATE SYMPORTER ACTP"/>
    <property type="match status" value="1"/>
</dbReference>
<keyword evidence="8" id="KW-0915">Sodium</keyword>
<evidence type="ECO:0000256" key="7">
    <source>
        <dbReference type="ARBA" id="ARBA00022989"/>
    </source>
</evidence>